<dbReference type="CDD" id="cd00063">
    <property type="entry name" value="FN3"/>
    <property type="match status" value="1"/>
</dbReference>
<dbReference type="OrthoDB" id="5843172at2759"/>
<organism evidence="2 3">
    <name type="scientific">Dibothriocephalus latus</name>
    <name type="common">Fish tapeworm</name>
    <name type="synonym">Diphyllobothrium latum</name>
    <dbReference type="NCBI Taxonomy" id="60516"/>
    <lineage>
        <taxon>Eukaryota</taxon>
        <taxon>Metazoa</taxon>
        <taxon>Spiralia</taxon>
        <taxon>Lophotrochozoa</taxon>
        <taxon>Platyhelminthes</taxon>
        <taxon>Cestoda</taxon>
        <taxon>Eucestoda</taxon>
        <taxon>Diphyllobothriidea</taxon>
        <taxon>Diphyllobothriidae</taxon>
        <taxon>Dibothriocephalus</taxon>
    </lineage>
</organism>
<protein>
    <recommendedName>
        <fullName evidence="1">Fibronectin type-III domain-containing protein</fullName>
    </recommendedName>
</protein>
<keyword evidence="3" id="KW-1185">Reference proteome</keyword>
<dbReference type="InterPro" id="IPR036116">
    <property type="entry name" value="FN3_sf"/>
</dbReference>
<dbReference type="Gene3D" id="2.60.40.10">
    <property type="entry name" value="Immunoglobulins"/>
    <property type="match status" value="1"/>
</dbReference>
<accession>A0A3P7R1G5</accession>
<evidence type="ECO:0000313" key="2">
    <source>
        <dbReference type="EMBL" id="VDN35279.1"/>
    </source>
</evidence>
<dbReference type="EMBL" id="UYRU01086762">
    <property type="protein sequence ID" value="VDN35279.1"/>
    <property type="molecule type" value="Genomic_DNA"/>
</dbReference>
<dbReference type="PROSITE" id="PS50853">
    <property type="entry name" value="FN3"/>
    <property type="match status" value="1"/>
</dbReference>
<evidence type="ECO:0000313" key="3">
    <source>
        <dbReference type="Proteomes" id="UP000281553"/>
    </source>
</evidence>
<name>A0A3P7R1G5_DIBLA</name>
<dbReference type="SUPFAM" id="SSF49265">
    <property type="entry name" value="Fibronectin type III"/>
    <property type="match status" value="1"/>
</dbReference>
<sequence>MPFKWHLIEVRTRNKPATTDIQGISGGLGEAVTTKVETWPGGVFEPTTGKLEVLSPGMVKVTWSAPQGLYGIVQEYYVLVKENDKVERKETVPPTTTSITLTALPANYKIYVQAKIAPNSQGMGGGLSREVLIEETTGTCKFFQIYLFPSLLYYMLRPLIV</sequence>
<gene>
    <name evidence="2" type="ORF">DILT_LOCUS16733</name>
</gene>
<reference evidence="2 3" key="1">
    <citation type="submission" date="2018-11" db="EMBL/GenBank/DDBJ databases">
        <authorList>
            <consortium name="Pathogen Informatics"/>
        </authorList>
    </citation>
    <scope>NUCLEOTIDE SEQUENCE [LARGE SCALE GENOMIC DNA]</scope>
</reference>
<dbReference type="InterPro" id="IPR013783">
    <property type="entry name" value="Ig-like_fold"/>
</dbReference>
<feature type="domain" description="Fibronectin type-III" evidence="1">
    <location>
        <begin position="45"/>
        <end position="139"/>
    </location>
</feature>
<dbReference type="AlphaFoldDB" id="A0A3P7R1G5"/>
<dbReference type="InterPro" id="IPR003961">
    <property type="entry name" value="FN3_dom"/>
</dbReference>
<evidence type="ECO:0000259" key="1">
    <source>
        <dbReference type="PROSITE" id="PS50853"/>
    </source>
</evidence>
<proteinExistence type="predicted"/>
<dbReference type="Proteomes" id="UP000281553">
    <property type="component" value="Unassembled WGS sequence"/>
</dbReference>